<dbReference type="VEuPathDB" id="TriTrypDB:BSAL_66675"/>
<evidence type="ECO:0000313" key="5">
    <source>
        <dbReference type="Proteomes" id="UP000051952"/>
    </source>
</evidence>
<evidence type="ECO:0000256" key="1">
    <source>
        <dbReference type="SAM" id="MobiDB-lite"/>
    </source>
</evidence>
<protein>
    <submittedName>
        <fullName evidence="4">Membrane-associated protein, putative</fullName>
    </submittedName>
</protein>
<accession>A0A0S4IX81</accession>
<keyword evidence="3" id="KW-0732">Signal</keyword>
<dbReference type="EMBL" id="CYKH01000429">
    <property type="protein sequence ID" value="CUF87640.1"/>
    <property type="molecule type" value="Genomic_DNA"/>
</dbReference>
<feature type="region of interest" description="Disordered" evidence="1">
    <location>
        <begin position="147"/>
        <end position="172"/>
    </location>
</feature>
<keyword evidence="5" id="KW-1185">Reference proteome</keyword>
<name>A0A0S4IX81_BODSA</name>
<reference evidence="5" key="1">
    <citation type="submission" date="2015-09" db="EMBL/GenBank/DDBJ databases">
        <authorList>
            <consortium name="Pathogen Informatics"/>
        </authorList>
    </citation>
    <scope>NUCLEOTIDE SEQUENCE [LARGE SCALE GENOMIC DNA]</scope>
    <source>
        <strain evidence="5">Lake Konstanz</strain>
    </source>
</reference>
<keyword evidence="2" id="KW-0472">Membrane</keyword>
<organism evidence="4 5">
    <name type="scientific">Bodo saltans</name>
    <name type="common">Flagellated protozoan</name>
    <dbReference type="NCBI Taxonomy" id="75058"/>
    <lineage>
        <taxon>Eukaryota</taxon>
        <taxon>Discoba</taxon>
        <taxon>Euglenozoa</taxon>
        <taxon>Kinetoplastea</taxon>
        <taxon>Metakinetoplastina</taxon>
        <taxon>Eubodonida</taxon>
        <taxon>Bodonidae</taxon>
        <taxon>Bodo</taxon>
    </lineage>
</organism>
<evidence type="ECO:0000256" key="2">
    <source>
        <dbReference type="SAM" id="Phobius"/>
    </source>
</evidence>
<evidence type="ECO:0000313" key="4">
    <source>
        <dbReference type="EMBL" id="CUF87640.1"/>
    </source>
</evidence>
<dbReference type="Proteomes" id="UP000051952">
    <property type="component" value="Unassembled WGS sequence"/>
</dbReference>
<evidence type="ECO:0000256" key="3">
    <source>
        <dbReference type="SAM" id="SignalP"/>
    </source>
</evidence>
<feature type="signal peptide" evidence="3">
    <location>
        <begin position="1"/>
        <end position="25"/>
    </location>
</feature>
<feature type="compositionally biased region" description="Low complexity" evidence="1">
    <location>
        <begin position="147"/>
        <end position="170"/>
    </location>
</feature>
<feature type="transmembrane region" description="Helical" evidence="2">
    <location>
        <begin position="182"/>
        <end position="203"/>
    </location>
</feature>
<gene>
    <name evidence="4" type="ORF">BSAL_66675</name>
</gene>
<dbReference type="AlphaFoldDB" id="A0A0S4IX81"/>
<keyword evidence="2" id="KW-1133">Transmembrane helix</keyword>
<proteinExistence type="predicted"/>
<feature type="chain" id="PRO_5006621643" evidence="3">
    <location>
        <begin position="26"/>
        <end position="534"/>
    </location>
</feature>
<keyword evidence="2" id="KW-0812">Transmembrane</keyword>
<sequence>MISRDWVVLCMLLAVNISFATAVASAPSTTWTANFTAVVDLWVNATDFEKRLNDALNLQLNTTAVVLAEEFGHFNVTTSQFTASSGCSPSSSAALNATFCTVNFTFAFQGPNAEIAGVAFGLMNVTTAQAIGLYSVTIPSNDVVTTLSPSSTSAPIPPTTTSTPAPQTNSDNMSDSGINTTLVIVIPIAVGIVVLIIVMCYCAGRVARKMNHHAPLDEGSIPRDNSGRELQAVPTAAQAHTAALYVYDQHQQQHQPPLRHHDANKWPVQSQPAVVLPSPPLTFSDRMGSSMMTQSGAPTPELVHYSVGPSTPVARLPFHQSLAGHTDPMLPSGRPPQYPAVVSPVAALRQTGSTAPLNDYNLETSVYDQHQQQHQPPLRHHDANKWPVQSQPAVVLPSPPLTFSDRMGSSMMTQSGAPTPELVHYSVGPSTPVARLPFHQSLAGHTDPMLPSGRPPQYPAVGSPVAALRQTGSTAPLTDYNLETSALTMYSNNATPPPSSPTLTANFSPSQLRHQQRMLRFADAANPRKRMETM</sequence>